<dbReference type="GO" id="GO:0032259">
    <property type="term" value="P:methylation"/>
    <property type="evidence" value="ECO:0007669"/>
    <property type="project" value="UniProtKB-KW"/>
</dbReference>
<gene>
    <name evidence="4" type="primary">tpm</name>
    <name evidence="4" type="ORF">TRP8649_00816</name>
</gene>
<dbReference type="Pfam" id="PF05724">
    <property type="entry name" value="TPMT"/>
    <property type="match status" value="1"/>
</dbReference>
<evidence type="ECO:0000256" key="1">
    <source>
        <dbReference type="ARBA" id="ARBA00022603"/>
    </source>
</evidence>
<protein>
    <submittedName>
        <fullName evidence="4">Thiopurine S-methyltransferase</fullName>
        <ecNumber evidence="4">2.1.1.67</ecNumber>
    </submittedName>
</protein>
<evidence type="ECO:0000313" key="5">
    <source>
        <dbReference type="Proteomes" id="UP000225972"/>
    </source>
</evidence>
<dbReference type="SUPFAM" id="SSF53335">
    <property type="entry name" value="S-adenosyl-L-methionine-dependent methyltransferases"/>
    <property type="match status" value="1"/>
</dbReference>
<evidence type="ECO:0000313" key="4">
    <source>
        <dbReference type="EMBL" id="SMX26731.1"/>
    </source>
</evidence>
<keyword evidence="2 4" id="KW-0808">Transferase</keyword>
<name>A0A238J7K8_9RHOB</name>
<evidence type="ECO:0000256" key="3">
    <source>
        <dbReference type="ARBA" id="ARBA00022691"/>
    </source>
</evidence>
<dbReference type="PANTHER" id="PTHR10259">
    <property type="entry name" value="THIOPURINE S-METHYLTRANSFERASE"/>
    <property type="match status" value="1"/>
</dbReference>
<keyword evidence="5" id="KW-1185">Reference proteome</keyword>
<dbReference type="EC" id="2.1.1.67" evidence="4"/>
<dbReference type="OrthoDB" id="9778208at2"/>
<keyword evidence="1 4" id="KW-0489">Methyltransferase</keyword>
<dbReference type="PROSITE" id="PS51585">
    <property type="entry name" value="SAM_MT_TPMT"/>
    <property type="match status" value="1"/>
</dbReference>
<keyword evidence="3" id="KW-0949">S-adenosyl-L-methionine</keyword>
<dbReference type="Gene3D" id="3.40.50.150">
    <property type="entry name" value="Vaccinia Virus protein VP39"/>
    <property type="match status" value="1"/>
</dbReference>
<dbReference type="InterPro" id="IPR029063">
    <property type="entry name" value="SAM-dependent_MTases_sf"/>
</dbReference>
<dbReference type="PANTHER" id="PTHR10259:SF11">
    <property type="entry name" value="THIOPURINE S-METHYLTRANSFERASE"/>
    <property type="match status" value="1"/>
</dbReference>
<dbReference type="AlphaFoldDB" id="A0A238J7K8"/>
<accession>A0A238J7K8</accession>
<evidence type="ECO:0000256" key="2">
    <source>
        <dbReference type="ARBA" id="ARBA00022679"/>
    </source>
</evidence>
<dbReference type="GO" id="GO:0008119">
    <property type="term" value="F:thiopurine S-methyltransferase activity"/>
    <property type="evidence" value="ECO:0007669"/>
    <property type="project" value="UniProtKB-EC"/>
</dbReference>
<reference evidence="5" key="1">
    <citation type="submission" date="2017-05" db="EMBL/GenBank/DDBJ databases">
        <authorList>
            <person name="Rodrigo-Torres L."/>
            <person name="Arahal R. D."/>
            <person name="Lucena T."/>
        </authorList>
    </citation>
    <scope>NUCLEOTIDE SEQUENCE [LARGE SCALE GENOMIC DNA]</scope>
    <source>
        <strain evidence="5">CECT 8649</strain>
    </source>
</reference>
<dbReference type="Proteomes" id="UP000225972">
    <property type="component" value="Unassembled WGS sequence"/>
</dbReference>
<organism evidence="4 5">
    <name type="scientific">Pelagimonas phthalicica</name>
    <dbReference type="NCBI Taxonomy" id="1037362"/>
    <lineage>
        <taxon>Bacteria</taxon>
        <taxon>Pseudomonadati</taxon>
        <taxon>Pseudomonadota</taxon>
        <taxon>Alphaproteobacteria</taxon>
        <taxon>Rhodobacterales</taxon>
        <taxon>Roseobacteraceae</taxon>
        <taxon>Pelagimonas</taxon>
    </lineage>
</organism>
<dbReference type="RefSeq" id="WP_099242771.1">
    <property type="nucleotide sequence ID" value="NZ_FXXP01000001.1"/>
</dbReference>
<dbReference type="EMBL" id="FXXP01000001">
    <property type="protein sequence ID" value="SMX26731.1"/>
    <property type="molecule type" value="Genomic_DNA"/>
</dbReference>
<sequence length="111" mass="12402">MQESFWQARWSEGRIGFHEPAANPLLTRFLPQLNLSPADHVFVPLCGKSFDLDWLLSQGLRVTGIEFNQAAVEEVFDRLSLSPQITKTGALTRYRAGDLTLYCGDAFALTA</sequence>
<dbReference type="InterPro" id="IPR008854">
    <property type="entry name" value="TPMT"/>
</dbReference>
<proteinExistence type="predicted"/>